<protein>
    <submittedName>
        <fullName evidence="1">Uncharacterized protein</fullName>
    </submittedName>
</protein>
<dbReference type="Proteomes" id="UP001163846">
    <property type="component" value="Unassembled WGS sequence"/>
</dbReference>
<name>A0AA38P765_9AGAR</name>
<dbReference type="AlphaFoldDB" id="A0AA38P765"/>
<gene>
    <name evidence="1" type="ORF">F5878DRAFT_710867</name>
</gene>
<comment type="caution">
    <text evidence="1">The sequence shown here is derived from an EMBL/GenBank/DDBJ whole genome shotgun (WGS) entry which is preliminary data.</text>
</comment>
<accession>A0AA38P765</accession>
<sequence>MYLFTRFAIRDFVLFLGVTCVAFTTALPLSSNYTLIHRSSQHLASRNLKLIVHCYLIPEKPRPGKEQYYGRINYETAKKQAEAYIERMKPFFDDLGISPEITDFGSDKSLQDAYYEKSNQMVDVKLFISDTELEEPSVALQRNLIETGHPAETTDSRCEQATLTYQAMWTPPSDHDFKPTFAGLRWPGFHMVTVNGNKLAVGGRPYPTLPEATSYPELTVRPLTS</sequence>
<evidence type="ECO:0000313" key="2">
    <source>
        <dbReference type="Proteomes" id="UP001163846"/>
    </source>
</evidence>
<dbReference type="EMBL" id="MU806253">
    <property type="protein sequence ID" value="KAJ3837336.1"/>
    <property type="molecule type" value="Genomic_DNA"/>
</dbReference>
<keyword evidence="2" id="KW-1185">Reference proteome</keyword>
<proteinExistence type="predicted"/>
<evidence type="ECO:0000313" key="1">
    <source>
        <dbReference type="EMBL" id="KAJ3837336.1"/>
    </source>
</evidence>
<organism evidence="1 2">
    <name type="scientific">Lentinula raphanica</name>
    <dbReference type="NCBI Taxonomy" id="153919"/>
    <lineage>
        <taxon>Eukaryota</taxon>
        <taxon>Fungi</taxon>
        <taxon>Dikarya</taxon>
        <taxon>Basidiomycota</taxon>
        <taxon>Agaricomycotina</taxon>
        <taxon>Agaricomycetes</taxon>
        <taxon>Agaricomycetidae</taxon>
        <taxon>Agaricales</taxon>
        <taxon>Marasmiineae</taxon>
        <taxon>Omphalotaceae</taxon>
        <taxon>Lentinula</taxon>
    </lineage>
</organism>
<reference evidence="1" key="1">
    <citation type="submission" date="2022-08" db="EMBL/GenBank/DDBJ databases">
        <authorList>
            <consortium name="DOE Joint Genome Institute"/>
            <person name="Min B."/>
            <person name="Riley R."/>
            <person name="Sierra-Patev S."/>
            <person name="Naranjo-Ortiz M."/>
            <person name="Looney B."/>
            <person name="Konkel Z."/>
            <person name="Slot J.C."/>
            <person name="Sakamoto Y."/>
            <person name="Steenwyk J.L."/>
            <person name="Rokas A."/>
            <person name="Carro J."/>
            <person name="Camarero S."/>
            <person name="Ferreira P."/>
            <person name="Molpeceres G."/>
            <person name="Ruiz-Duenas F.J."/>
            <person name="Serrano A."/>
            <person name="Henrissat B."/>
            <person name="Drula E."/>
            <person name="Hughes K.W."/>
            <person name="Mata J.L."/>
            <person name="Ishikawa N.K."/>
            <person name="Vargas-Isla R."/>
            <person name="Ushijima S."/>
            <person name="Smith C.A."/>
            <person name="Ahrendt S."/>
            <person name="Andreopoulos W."/>
            <person name="He G."/>
            <person name="Labutti K."/>
            <person name="Lipzen A."/>
            <person name="Ng V."/>
            <person name="Sandor L."/>
            <person name="Barry K."/>
            <person name="Martinez A.T."/>
            <person name="Xiao Y."/>
            <person name="Gibbons J.G."/>
            <person name="Terashima K."/>
            <person name="Hibbett D.S."/>
            <person name="Grigoriev I.V."/>
        </authorList>
    </citation>
    <scope>NUCLEOTIDE SEQUENCE</scope>
    <source>
        <strain evidence="1">TFB9207</strain>
    </source>
</reference>